<sequence>MSRGPRPPRSNLAFAASSRRPVDEVKRAGWRETGTLAVSVHDARLNDFERQFLVNVGVKLYGASPAVKRSNASSPDDLAGV</sequence>
<gene>
    <name evidence="1" type="ORF">Y958_11550</name>
</gene>
<dbReference type="AlphaFoldDB" id="A0A248JSD1"/>
<evidence type="ECO:0000313" key="2">
    <source>
        <dbReference type="Proteomes" id="UP000197153"/>
    </source>
</evidence>
<dbReference type="RefSeq" id="WP_088872095.1">
    <property type="nucleotide sequence ID" value="NZ_CP022110.1"/>
</dbReference>
<proteinExistence type="predicted"/>
<dbReference type="EMBL" id="CP022110">
    <property type="protein sequence ID" value="ASG21391.1"/>
    <property type="molecule type" value="Genomic_DNA"/>
</dbReference>
<reference evidence="1 2" key="1">
    <citation type="submission" date="2017-06" db="EMBL/GenBank/DDBJ databases">
        <title>Complete genome sequence of Nitrospirillum amazonense strain CBAmC, an endophytic nitrogen-fixing and plant growth-promoting bacterium, isolated from sugarcane.</title>
        <authorList>
            <person name="Schwab S."/>
            <person name="dos Santos Teixeira K.R."/>
            <person name="Simoes Araujo J.L."/>
            <person name="Soares Vidal M."/>
            <person name="Borges de Freitas H.R."/>
            <person name="Rivello Crivelaro A.L."/>
            <person name="Bueno de Camargo Nunes A."/>
            <person name="dos Santos C.M."/>
            <person name="Palmeira da Silva Rosa D."/>
            <person name="da Silva Padilha D."/>
            <person name="da Silva E."/>
            <person name="Araujo Terra L."/>
            <person name="Soares Mendes V."/>
            <person name="Farinelli L."/>
            <person name="Magalhaes Cruz L."/>
            <person name="Baldani J.I."/>
        </authorList>
    </citation>
    <scope>NUCLEOTIDE SEQUENCE [LARGE SCALE GENOMIC DNA]</scope>
    <source>
        <strain evidence="1 2">CBAmC</strain>
    </source>
</reference>
<accession>A0A248JSD1</accession>
<name>A0A248JSD1_9PROT</name>
<dbReference type="Proteomes" id="UP000197153">
    <property type="component" value="Chromosome 1"/>
</dbReference>
<organism evidence="1 2">
    <name type="scientific">Nitrospirillum viridazoti CBAmc</name>
    <dbReference type="NCBI Taxonomy" id="1441467"/>
    <lineage>
        <taxon>Bacteria</taxon>
        <taxon>Pseudomonadati</taxon>
        <taxon>Pseudomonadota</taxon>
        <taxon>Alphaproteobacteria</taxon>
        <taxon>Rhodospirillales</taxon>
        <taxon>Azospirillaceae</taxon>
        <taxon>Nitrospirillum</taxon>
        <taxon>Nitrospirillum viridazoti</taxon>
    </lineage>
</organism>
<dbReference type="KEGG" id="nao:Y958_11550"/>
<protein>
    <submittedName>
        <fullName evidence="1">Uncharacterized protein</fullName>
    </submittedName>
</protein>
<keyword evidence="2" id="KW-1185">Reference proteome</keyword>
<evidence type="ECO:0000313" key="1">
    <source>
        <dbReference type="EMBL" id="ASG21391.1"/>
    </source>
</evidence>